<feature type="transmembrane region" description="Helical" evidence="2">
    <location>
        <begin position="185"/>
        <end position="201"/>
    </location>
</feature>
<dbReference type="AlphaFoldDB" id="A0A6A6VWU0"/>
<feature type="transmembrane region" description="Helical" evidence="2">
    <location>
        <begin position="127"/>
        <end position="149"/>
    </location>
</feature>
<feature type="transmembrane region" description="Helical" evidence="2">
    <location>
        <begin position="278"/>
        <end position="299"/>
    </location>
</feature>
<evidence type="ECO:0000313" key="3">
    <source>
        <dbReference type="EMBL" id="KAF2754110.1"/>
    </source>
</evidence>
<keyword evidence="2" id="KW-0812">Transmembrane</keyword>
<evidence type="ECO:0000256" key="1">
    <source>
        <dbReference type="SAM" id="MobiDB-lite"/>
    </source>
</evidence>
<keyword evidence="2" id="KW-1133">Transmembrane helix</keyword>
<evidence type="ECO:0000313" key="4">
    <source>
        <dbReference type="Proteomes" id="UP000799437"/>
    </source>
</evidence>
<feature type="transmembrane region" description="Helical" evidence="2">
    <location>
        <begin position="438"/>
        <end position="456"/>
    </location>
</feature>
<gene>
    <name evidence="3" type="ORF">EJ05DRAFT_479659</name>
</gene>
<protein>
    <submittedName>
        <fullName evidence="3">Uncharacterized protein</fullName>
    </submittedName>
</protein>
<accession>A0A6A6VWU0</accession>
<feature type="compositionally biased region" description="Acidic residues" evidence="1">
    <location>
        <begin position="10"/>
        <end position="24"/>
    </location>
</feature>
<feature type="transmembrane region" description="Helical" evidence="2">
    <location>
        <begin position="246"/>
        <end position="266"/>
    </location>
</feature>
<feature type="transmembrane region" description="Helical" evidence="2">
    <location>
        <begin position="213"/>
        <end position="234"/>
    </location>
</feature>
<sequence>MRHEYSPVEPTDEFGSDIADDDDEFRNSSSLRSVVTKHGLRGGYRGGSLGLEVSRMALATIAFVSTKYILIDLYFHYPLHLLFAQLISLLLLSATLDLAASQTTSDKLAWLAQSISASQMVLEPSKASVVACVALALSLPFLAQAILHFPNLPTVSMLIIFEFTLEFACGQAISDPACRLGLKRVMIPLLLLLIGCSWLLLDEYRMESNGLLFALPAWGLFGLYRAIIETYTLVKISPQSQRFINHTLRTTILMSLGMTTLLLLMLERPLQVFSDLNLVHPITLAINLGSTASSLLLFFSNVDGFNQEKVASGIPSATWTLRGLCWAGTCAVASTLLTRPAMSTKLQVASLLAPSLSVVVSQLLWGREVSEQRRGQRLRQRGRDSRQSGDRDIGLVDIPQIERSPSRDKRDPPSTSPSKQQTSLQQVSALTSAMGRDCMALLALSLCIWTLFAVFVSPRAKTISEDQKLFVAHLDRAYIPKFDFDIVVSAYDEPAAFAKDIATRISSLSSFADQKIRLWVYTKDDKANVEELTERTGASHVVKRPNIGREGETYLYHIDREWDNLARHTLFVQAHVHNAWEFYRRIDQYYNQTTGMLSLGFVGHICECYNCHDRWGFDDDTGTILPDIHEEVMKETCRTPLLSYKGQFIASARRLRGTDRKTFQKLHKLIADPESEVHKPGYLKGRPDSMNAPFFGYTLERLWSILLQCSEYRIALRCPSTLSGTRRGGSLADCQCLDDSV</sequence>
<feature type="transmembrane region" description="Helical" evidence="2">
    <location>
        <begin position="81"/>
        <end position="100"/>
    </location>
</feature>
<feature type="region of interest" description="Disordered" evidence="1">
    <location>
        <begin position="1"/>
        <end position="25"/>
    </location>
</feature>
<reference evidence="3" key="1">
    <citation type="journal article" date="2020" name="Stud. Mycol.">
        <title>101 Dothideomycetes genomes: a test case for predicting lifestyles and emergence of pathogens.</title>
        <authorList>
            <person name="Haridas S."/>
            <person name="Albert R."/>
            <person name="Binder M."/>
            <person name="Bloem J."/>
            <person name="Labutti K."/>
            <person name="Salamov A."/>
            <person name="Andreopoulos B."/>
            <person name="Baker S."/>
            <person name="Barry K."/>
            <person name="Bills G."/>
            <person name="Bluhm B."/>
            <person name="Cannon C."/>
            <person name="Castanera R."/>
            <person name="Culley D."/>
            <person name="Daum C."/>
            <person name="Ezra D."/>
            <person name="Gonzalez J."/>
            <person name="Henrissat B."/>
            <person name="Kuo A."/>
            <person name="Liang C."/>
            <person name="Lipzen A."/>
            <person name="Lutzoni F."/>
            <person name="Magnuson J."/>
            <person name="Mondo S."/>
            <person name="Nolan M."/>
            <person name="Ohm R."/>
            <person name="Pangilinan J."/>
            <person name="Park H.-J."/>
            <person name="Ramirez L."/>
            <person name="Alfaro M."/>
            <person name="Sun H."/>
            <person name="Tritt A."/>
            <person name="Yoshinaga Y."/>
            <person name="Zwiers L.-H."/>
            <person name="Turgeon B."/>
            <person name="Goodwin S."/>
            <person name="Spatafora J."/>
            <person name="Crous P."/>
            <person name="Grigoriev I."/>
        </authorList>
    </citation>
    <scope>NUCLEOTIDE SEQUENCE</scope>
    <source>
        <strain evidence="3">CBS 121739</strain>
    </source>
</reference>
<name>A0A6A6VWU0_9PEZI</name>
<feature type="compositionally biased region" description="Low complexity" evidence="1">
    <location>
        <begin position="416"/>
        <end position="426"/>
    </location>
</feature>
<evidence type="ECO:0000256" key="2">
    <source>
        <dbReference type="SAM" id="Phobius"/>
    </source>
</evidence>
<keyword evidence="4" id="KW-1185">Reference proteome</keyword>
<feature type="region of interest" description="Disordered" evidence="1">
    <location>
        <begin position="397"/>
        <end position="426"/>
    </location>
</feature>
<dbReference type="RefSeq" id="XP_033596561.1">
    <property type="nucleotide sequence ID" value="XM_033744718.1"/>
</dbReference>
<proteinExistence type="predicted"/>
<dbReference type="GeneID" id="54485772"/>
<dbReference type="Proteomes" id="UP000799437">
    <property type="component" value="Unassembled WGS sequence"/>
</dbReference>
<dbReference type="PANTHER" id="PTHR37490">
    <property type="entry name" value="EXPRESSED PROTEIN"/>
    <property type="match status" value="1"/>
</dbReference>
<organism evidence="3 4">
    <name type="scientific">Pseudovirgaria hyperparasitica</name>
    <dbReference type="NCBI Taxonomy" id="470096"/>
    <lineage>
        <taxon>Eukaryota</taxon>
        <taxon>Fungi</taxon>
        <taxon>Dikarya</taxon>
        <taxon>Ascomycota</taxon>
        <taxon>Pezizomycotina</taxon>
        <taxon>Dothideomycetes</taxon>
        <taxon>Dothideomycetes incertae sedis</taxon>
        <taxon>Acrospermales</taxon>
        <taxon>Acrospermaceae</taxon>
        <taxon>Pseudovirgaria</taxon>
    </lineage>
</organism>
<dbReference type="EMBL" id="ML996581">
    <property type="protein sequence ID" value="KAF2754110.1"/>
    <property type="molecule type" value="Genomic_DNA"/>
</dbReference>
<dbReference type="OrthoDB" id="28755at2759"/>
<dbReference type="PANTHER" id="PTHR37490:SF1">
    <property type="entry name" value="GLYCOSYLTRANSFERASE 2-LIKE DOMAIN-CONTAINING PROTEIN"/>
    <property type="match status" value="1"/>
</dbReference>
<keyword evidence="2" id="KW-0472">Membrane</keyword>